<sequence>LALLNSNNKDWWKVEVNDRQGFVPAAYVKKIEAGLSASQQHLADQNSISARQAQIEQQYENLLALGRERKTKLEESCRAYQLVREAAELHQWIKEKEQHAEVHEIGDDLEQVEVHQKKFDDFKNDLEANKVRLAEMNEVACKLVNVGQTEAAVKITQQIDDLNKKWSSLQEKTQKKADQLMSAHEVQRFHRDIDETKDWIQEKDEALNNNDYGHDLRSVQTLQRKHEGLERDLAALGDKIRQLDETAKRLMQTHPENADQTHSKQTEINEEWTRLTEKANARKEKLLDSYDLQRFLADYRDLMSWINSMMSLVSSDELANDVTGAEALLERHQ</sequence>
<accession>A0A443Q5R2</accession>
<evidence type="ECO:0000256" key="3">
    <source>
        <dbReference type="ARBA" id="ARBA00022443"/>
    </source>
</evidence>
<feature type="coiled-coil region" evidence="11">
    <location>
        <begin position="219"/>
        <end position="253"/>
    </location>
</feature>
<evidence type="ECO:0000313" key="13">
    <source>
        <dbReference type="EMBL" id="RWR98352.1"/>
    </source>
</evidence>
<dbReference type="Pfam" id="PF00435">
    <property type="entry name" value="Spectrin"/>
    <property type="match status" value="3"/>
</dbReference>
<evidence type="ECO:0000313" key="14">
    <source>
        <dbReference type="Proteomes" id="UP000285301"/>
    </source>
</evidence>
<dbReference type="FunFam" id="1.20.58.60:FF:000020">
    <property type="entry name" value="Spectrin alpha chain, non-erythrocytic 1"/>
    <property type="match status" value="1"/>
</dbReference>
<dbReference type="SUPFAM" id="SSF50044">
    <property type="entry name" value="SH3-domain"/>
    <property type="match status" value="1"/>
</dbReference>
<organism evidence="13 14">
    <name type="scientific">Dinothrombium tinctorium</name>
    <dbReference type="NCBI Taxonomy" id="1965070"/>
    <lineage>
        <taxon>Eukaryota</taxon>
        <taxon>Metazoa</taxon>
        <taxon>Ecdysozoa</taxon>
        <taxon>Arthropoda</taxon>
        <taxon>Chelicerata</taxon>
        <taxon>Arachnida</taxon>
        <taxon>Acari</taxon>
        <taxon>Acariformes</taxon>
        <taxon>Trombidiformes</taxon>
        <taxon>Prostigmata</taxon>
        <taxon>Anystina</taxon>
        <taxon>Parasitengona</taxon>
        <taxon>Trombidioidea</taxon>
        <taxon>Trombidiidae</taxon>
        <taxon>Dinothrombium</taxon>
    </lineage>
</organism>
<dbReference type="GO" id="GO:0031594">
    <property type="term" value="C:neuromuscular junction"/>
    <property type="evidence" value="ECO:0007669"/>
    <property type="project" value="UniProtKB-ARBA"/>
</dbReference>
<keyword evidence="11" id="KW-0175">Coiled coil</keyword>
<comment type="caution">
    <text evidence="13">The sequence shown here is derived from an EMBL/GenBank/DDBJ whole genome shotgun (WGS) entry which is preliminary data.</text>
</comment>
<dbReference type="GO" id="GO:0003779">
    <property type="term" value="F:actin binding"/>
    <property type="evidence" value="ECO:0007669"/>
    <property type="project" value="UniProtKB-KW"/>
</dbReference>
<dbReference type="GO" id="GO:0016199">
    <property type="term" value="P:axon midline choice point recognition"/>
    <property type="evidence" value="ECO:0007669"/>
    <property type="project" value="UniProtKB-ARBA"/>
</dbReference>
<evidence type="ECO:0000256" key="4">
    <source>
        <dbReference type="ARBA" id="ARBA00022467"/>
    </source>
</evidence>
<dbReference type="GO" id="GO:0045170">
    <property type="term" value="C:spectrosome"/>
    <property type="evidence" value="ECO:0007669"/>
    <property type="project" value="UniProtKB-ARBA"/>
</dbReference>
<dbReference type="Gene3D" id="1.20.58.60">
    <property type="match status" value="2"/>
</dbReference>
<reference evidence="13 14" key="1">
    <citation type="journal article" date="2018" name="Gigascience">
        <title>Genomes of trombidid mites reveal novel predicted allergens and laterally-transferred genes associated with secondary metabolism.</title>
        <authorList>
            <person name="Dong X."/>
            <person name="Chaisiri K."/>
            <person name="Xia D."/>
            <person name="Armstrong S.D."/>
            <person name="Fang Y."/>
            <person name="Donnelly M.J."/>
            <person name="Kadowaki T."/>
            <person name="McGarry J.W."/>
            <person name="Darby A.C."/>
            <person name="Makepeace B.L."/>
        </authorList>
    </citation>
    <scope>NUCLEOTIDE SEQUENCE [LARGE SCALE GENOMIC DNA]</scope>
    <source>
        <strain evidence="13">UoL-WK</strain>
    </source>
</reference>
<keyword evidence="14" id="KW-1185">Reference proteome</keyword>
<dbReference type="GO" id="GO:0007026">
    <property type="term" value="P:negative regulation of microtubule depolymerization"/>
    <property type="evidence" value="ECO:0007669"/>
    <property type="project" value="UniProtKB-ARBA"/>
</dbReference>
<feature type="non-terminal residue" evidence="13">
    <location>
        <position position="1"/>
    </location>
</feature>
<keyword evidence="5" id="KW-0963">Cytoplasm</keyword>
<dbReference type="EMBL" id="NCKU01022725">
    <property type="protein sequence ID" value="RWR98352.1"/>
    <property type="molecule type" value="Genomic_DNA"/>
</dbReference>
<dbReference type="InterPro" id="IPR036028">
    <property type="entry name" value="SH3-like_dom_sf"/>
</dbReference>
<protein>
    <submittedName>
        <fullName evidence="13">Spectrin alpha chain-like isoform X2</fullName>
    </submittedName>
</protein>
<dbReference type="GO" id="GO:0048790">
    <property type="term" value="P:maintenance of presynaptic active zone structure"/>
    <property type="evidence" value="ECO:0007669"/>
    <property type="project" value="UniProtKB-ARBA"/>
</dbReference>
<comment type="similarity">
    <text evidence="2">Belongs to the spectrin family.</text>
</comment>
<keyword evidence="4" id="KW-0117">Actin capping</keyword>
<dbReference type="CDD" id="cd00176">
    <property type="entry name" value="SPEC"/>
    <property type="match status" value="1"/>
</dbReference>
<evidence type="ECO:0000256" key="8">
    <source>
        <dbReference type="ARBA" id="ARBA00023203"/>
    </source>
</evidence>
<keyword evidence="7" id="KW-0677">Repeat</keyword>
<evidence type="ECO:0000256" key="2">
    <source>
        <dbReference type="ARBA" id="ARBA00006826"/>
    </source>
</evidence>
<dbReference type="InterPro" id="IPR001452">
    <property type="entry name" value="SH3_domain"/>
</dbReference>
<dbReference type="GO" id="GO:0005856">
    <property type="term" value="C:cytoskeleton"/>
    <property type="evidence" value="ECO:0007669"/>
    <property type="project" value="UniProtKB-SubCell"/>
</dbReference>
<feature type="non-terminal residue" evidence="13">
    <location>
        <position position="333"/>
    </location>
</feature>
<dbReference type="Proteomes" id="UP000285301">
    <property type="component" value="Unassembled WGS sequence"/>
</dbReference>
<dbReference type="SUPFAM" id="SSF46966">
    <property type="entry name" value="Spectrin repeat"/>
    <property type="match status" value="3"/>
</dbReference>
<keyword evidence="8" id="KW-0009">Actin-binding</keyword>
<dbReference type="InterPro" id="IPR018159">
    <property type="entry name" value="Spectrin/alpha-actinin"/>
</dbReference>
<dbReference type="GO" id="GO:0051693">
    <property type="term" value="P:actin filament capping"/>
    <property type="evidence" value="ECO:0007669"/>
    <property type="project" value="UniProtKB-KW"/>
</dbReference>
<dbReference type="SMART" id="SM00150">
    <property type="entry name" value="SPEC"/>
    <property type="match status" value="2"/>
</dbReference>
<gene>
    <name evidence="13" type="ORF">B4U79_12113</name>
</gene>
<evidence type="ECO:0000259" key="12">
    <source>
        <dbReference type="PROSITE" id="PS50002"/>
    </source>
</evidence>
<evidence type="ECO:0000256" key="10">
    <source>
        <dbReference type="PROSITE-ProRule" id="PRU00192"/>
    </source>
</evidence>
<dbReference type="Gene3D" id="2.30.30.40">
    <property type="entry name" value="SH3 Domains"/>
    <property type="match status" value="1"/>
</dbReference>
<evidence type="ECO:0000256" key="11">
    <source>
        <dbReference type="SAM" id="Coils"/>
    </source>
</evidence>
<dbReference type="AlphaFoldDB" id="A0A443Q5R2"/>
<dbReference type="GO" id="GO:0045169">
    <property type="term" value="C:fusome"/>
    <property type="evidence" value="ECO:0007669"/>
    <property type="project" value="UniProtKB-ARBA"/>
</dbReference>
<evidence type="ECO:0000256" key="5">
    <source>
        <dbReference type="ARBA" id="ARBA00022490"/>
    </source>
</evidence>
<evidence type="ECO:0000256" key="7">
    <source>
        <dbReference type="ARBA" id="ARBA00022737"/>
    </source>
</evidence>
<evidence type="ECO:0000256" key="9">
    <source>
        <dbReference type="ARBA" id="ARBA00023212"/>
    </source>
</evidence>
<keyword evidence="3 10" id="KW-0728">SH3 domain</keyword>
<proteinExistence type="inferred from homology"/>
<dbReference type="OrthoDB" id="6018565at2759"/>
<name>A0A443Q5R2_9ACAR</name>
<dbReference type="PROSITE" id="PS50002">
    <property type="entry name" value="SH3"/>
    <property type="match status" value="1"/>
</dbReference>
<dbReference type="GO" id="GO:0042062">
    <property type="term" value="P:long-term strengthening of neuromuscular junction"/>
    <property type="evidence" value="ECO:0007669"/>
    <property type="project" value="UniProtKB-ARBA"/>
</dbReference>
<dbReference type="STRING" id="1965070.A0A443Q5R2"/>
<keyword evidence="9" id="KW-0206">Cytoskeleton</keyword>
<dbReference type="PANTHER" id="PTHR11915">
    <property type="entry name" value="SPECTRIN/FILAMIN RELATED CYTOSKELETAL PROTEIN"/>
    <property type="match status" value="1"/>
</dbReference>
<feature type="domain" description="SH3" evidence="12">
    <location>
        <begin position="1"/>
        <end position="33"/>
    </location>
</feature>
<evidence type="ECO:0000256" key="6">
    <source>
        <dbReference type="ARBA" id="ARBA00022553"/>
    </source>
</evidence>
<comment type="subcellular location">
    <subcellularLocation>
        <location evidence="1">Cytoplasm</location>
        <location evidence="1">Cytoskeleton</location>
    </subcellularLocation>
</comment>
<keyword evidence="6" id="KW-0597">Phosphoprotein</keyword>
<dbReference type="GO" id="GO:0008017">
    <property type="term" value="F:microtubule binding"/>
    <property type="evidence" value="ECO:0007669"/>
    <property type="project" value="UniProtKB-ARBA"/>
</dbReference>
<dbReference type="GO" id="GO:0016328">
    <property type="term" value="C:lateral plasma membrane"/>
    <property type="evidence" value="ECO:0007669"/>
    <property type="project" value="UniProtKB-ARBA"/>
</dbReference>
<evidence type="ECO:0000256" key="1">
    <source>
        <dbReference type="ARBA" id="ARBA00004245"/>
    </source>
</evidence>
<dbReference type="InterPro" id="IPR002017">
    <property type="entry name" value="Spectrin_repeat"/>
</dbReference>